<sequence>MRESTNRGAAIDISDFERRLRGSEPAKNSPRDPLSELARLMHGEDQNRSSQRYDQIFAEEAPAPQQQSHYPEWRDEPAQADDSAFSAELRGGFADEHLPQQQEPLPYQQPYFGNETQRFEPNGAGQGQSHEEWPDDHAAYLDYGANGDGGHAAEAPRGERRLPKLRPWHAVAAIAVVAAGGIGWSFAHRGGVVGSREIATINAPDGPTKVRPEAEPEAKIDRPDATVLDRQEVAPVKQVVSHQEQPVDPKVEPRAVKLGAGAVDAPHEAPAAVGPEPKKVKTVSVRPDGSVITSGAVPPAVVKATGAPAREAAEKKNSATPKSAAKPTTTPHADAKALKPKLPQKAAAVDDGAAPAEAEAAPAEPPQKIEKGAFAVQFGAAATEEEAHALVSKVAGKYGSQLGGHKPTFKMAKVGDKTVYRVRVGGISKEAANAVCGKVKAGGGNCFVAGN</sequence>
<accession>A0A6B8KCK8</accession>
<feature type="compositionally biased region" description="Low complexity" evidence="1">
    <location>
        <begin position="318"/>
        <end position="331"/>
    </location>
</feature>
<feature type="compositionally biased region" description="Basic and acidic residues" evidence="1">
    <location>
        <begin position="15"/>
        <end position="47"/>
    </location>
</feature>
<keyword evidence="4" id="KW-1185">Reference proteome</keyword>
<feature type="compositionally biased region" description="Low complexity" evidence="1">
    <location>
        <begin position="340"/>
        <end position="362"/>
    </location>
</feature>
<name>A0A6B8KCK8_9HYPH</name>
<feature type="domain" description="SPOR" evidence="2">
    <location>
        <begin position="368"/>
        <end position="451"/>
    </location>
</feature>
<dbReference type="Gene3D" id="3.30.70.1070">
    <property type="entry name" value="Sporulation related repeat"/>
    <property type="match status" value="1"/>
</dbReference>
<gene>
    <name evidence="3" type="ORF">H2LOC_003530</name>
</gene>
<evidence type="ECO:0000313" key="4">
    <source>
        <dbReference type="Proteomes" id="UP000309061"/>
    </source>
</evidence>
<organism evidence="3 4">
    <name type="scientific">Methylocystis heyeri</name>
    <dbReference type="NCBI Taxonomy" id="391905"/>
    <lineage>
        <taxon>Bacteria</taxon>
        <taxon>Pseudomonadati</taxon>
        <taxon>Pseudomonadota</taxon>
        <taxon>Alphaproteobacteria</taxon>
        <taxon>Hyphomicrobiales</taxon>
        <taxon>Methylocystaceae</taxon>
        <taxon>Methylocystis</taxon>
    </lineage>
</organism>
<dbReference type="AlphaFoldDB" id="A0A6B8KCK8"/>
<dbReference type="InterPro" id="IPR007730">
    <property type="entry name" value="SPOR-like_dom"/>
</dbReference>
<evidence type="ECO:0000313" key="3">
    <source>
        <dbReference type="EMBL" id="QGM44831.1"/>
    </source>
</evidence>
<dbReference type="Pfam" id="PF05036">
    <property type="entry name" value="SPOR"/>
    <property type="match status" value="1"/>
</dbReference>
<evidence type="ECO:0000256" key="1">
    <source>
        <dbReference type="SAM" id="MobiDB-lite"/>
    </source>
</evidence>
<feature type="region of interest" description="Disordered" evidence="1">
    <location>
        <begin position="104"/>
        <end position="132"/>
    </location>
</feature>
<evidence type="ECO:0000259" key="2">
    <source>
        <dbReference type="PROSITE" id="PS51724"/>
    </source>
</evidence>
<dbReference type="Proteomes" id="UP000309061">
    <property type="component" value="Chromosome"/>
</dbReference>
<dbReference type="KEGG" id="mhey:H2LOC_003530"/>
<dbReference type="InterPro" id="IPR036680">
    <property type="entry name" value="SPOR-like_sf"/>
</dbReference>
<dbReference type="GO" id="GO:0042834">
    <property type="term" value="F:peptidoglycan binding"/>
    <property type="evidence" value="ECO:0007669"/>
    <property type="project" value="InterPro"/>
</dbReference>
<feature type="region of interest" description="Disordered" evidence="1">
    <location>
        <begin position="1"/>
        <end position="90"/>
    </location>
</feature>
<reference evidence="3 4" key="1">
    <citation type="submission" date="2019-11" db="EMBL/GenBank/DDBJ databases">
        <title>The genome sequence of Methylocystis heyeri.</title>
        <authorList>
            <person name="Oshkin I.Y."/>
            <person name="Miroshnikov K."/>
            <person name="Dedysh S.N."/>
        </authorList>
    </citation>
    <scope>NUCLEOTIDE SEQUENCE [LARGE SCALE GENOMIC DNA]</scope>
    <source>
        <strain evidence="3 4">H2</strain>
    </source>
</reference>
<dbReference type="EMBL" id="CP046052">
    <property type="protein sequence ID" value="QGM44831.1"/>
    <property type="molecule type" value="Genomic_DNA"/>
</dbReference>
<protein>
    <submittedName>
        <fullName evidence="3">SPOR domain-containing protein</fullName>
    </submittedName>
</protein>
<dbReference type="SUPFAM" id="SSF110997">
    <property type="entry name" value="Sporulation related repeat"/>
    <property type="match status" value="1"/>
</dbReference>
<proteinExistence type="predicted"/>
<dbReference type="OrthoDB" id="7338235at2"/>
<feature type="region of interest" description="Disordered" evidence="1">
    <location>
        <begin position="306"/>
        <end position="365"/>
    </location>
</feature>
<dbReference type="PROSITE" id="PS51724">
    <property type="entry name" value="SPOR"/>
    <property type="match status" value="1"/>
</dbReference>
<dbReference type="RefSeq" id="WP_136495126.1">
    <property type="nucleotide sequence ID" value="NZ_CP046052.1"/>
</dbReference>